<evidence type="ECO:0000256" key="3">
    <source>
        <dbReference type="ARBA" id="ARBA00022737"/>
    </source>
</evidence>
<dbReference type="GO" id="GO:0008270">
    <property type="term" value="F:zinc ion binding"/>
    <property type="evidence" value="ECO:0007669"/>
    <property type="project" value="UniProtKB-KW"/>
</dbReference>
<feature type="domain" description="C2H2-type" evidence="9">
    <location>
        <begin position="542"/>
        <end position="570"/>
    </location>
</feature>
<dbReference type="PANTHER" id="PTHR24388:SF54">
    <property type="entry name" value="PROTEIN ESCARGOT"/>
    <property type="match status" value="1"/>
</dbReference>
<comment type="caution">
    <text evidence="10">The sequence shown here is derived from an EMBL/GenBank/DDBJ whole genome shotgun (WGS) entry which is preliminary data.</text>
</comment>
<dbReference type="Gene3D" id="3.30.160.60">
    <property type="entry name" value="Classic Zinc Finger"/>
    <property type="match status" value="4"/>
</dbReference>
<dbReference type="EMBL" id="CAJGYM010000152">
    <property type="protein sequence ID" value="CAD6199056.1"/>
    <property type="molecule type" value="Genomic_DNA"/>
</dbReference>
<dbReference type="GO" id="GO:0000122">
    <property type="term" value="P:negative regulation of transcription by RNA polymerase II"/>
    <property type="evidence" value="ECO:0007669"/>
    <property type="project" value="UniProtKB-ARBA"/>
</dbReference>
<evidence type="ECO:0000256" key="6">
    <source>
        <dbReference type="ARBA" id="ARBA00023242"/>
    </source>
</evidence>
<name>A0A8S1HVN5_9PELO</name>
<dbReference type="Pfam" id="PF00096">
    <property type="entry name" value="zf-C2H2"/>
    <property type="match status" value="4"/>
</dbReference>
<dbReference type="SUPFAM" id="SSF57667">
    <property type="entry name" value="beta-beta-alpha zinc fingers"/>
    <property type="match status" value="2"/>
</dbReference>
<dbReference type="Proteomes" id="UP000835052">
    <property type="component" value="Unassembled WGS sequence"/>
</dbReference>
<feature type="region of interest" description="Disordered" evidence="8">
    <location>
        <begin position="364"/>
        <end position="470"/>
    </location>
</feature>
<dbReference type="AlphaFoldDB" id="A0A8S1HVN5"/>
<evidence type="ECO:0000256" key="5">
    <source>
        <dbReference type="ARBA" id="ARBA00022833"/>
    </source>
</evidence>
<dbReference type="PROSITE" id="PS50157">
    <property type="entry name" value="ZINC_FINGER_C2H2_2"/>
    <property type="match status" value="4"/>
</dbReference>
<evidence type="ECO:0000256" key="4">
    <source>
        <dbReference type="ARBA" id="ARBA00022771"/>
    </source>
</evidence>
<gene>
    <name evidence="10" type="ORF">CAUJ_LOCUS14961</name>
</gene>
<keyword evidence="5" id="KW-0862">Zinc</keyword>
<evidence type="ECO:0000259" key="9">
    <source>
        <dbReference type="PROSITE" id="PS50157"/>
    </source>
</evidence>
<feature type="compositionally biased region" description="Polar residues" evidence="8">
    <location>
        <begin position="1"/>
        <end position="12"/>
    </location>
</feature>
<dbReference type="PANTHER" id="PTHR24388">
    <property type="entry name" value="ZINC FINGER PROTEIN"/>
    <property type="match status" value="1"/>
</dbReference>
<proteinExistence type="predicted"/>
<evidence type="ECO:0000313" key="10">
    <source>
        <dbReference type="EMBL" id="CAD6199056.1"/>
    </source>
</evidence>
<dbReference type="FunFam" id="3.30.160.60:FF:000653">
    <property type="entry name" value="Zinc finger protein Pegasus"/>
    <property type="match status" value="1"/>
</dbReference>
<dbReference type="InterPro" id="IPR036236">
    <property type="entry name" value="Znf_C2H2_sf"/>
</dbReference>
<evidence type="ECO:0000313" key="11">
    <source>
        <dbReference type="Proteomes" id="UP000835052"/>
    </source>
</evidence>
<protein>
    <recommendedName>
        <fullName evidence="9">C2H2-type domain-containing protein</fullName>
    </recommendedName>
</protein>
<dbReference type="FunFam" id="3.30.160.60:FF:000112">
    <property type="entry name" value="Mds1 and evi1 complex locus protein"/>
    <property type="match status" value="1"/>
</dbReference>
<dbReference type="InterPro" id="IPR013087">
    <property type="entry name" value="Znf_C2H2_type"/>
</dbReference>
<evidence type="ECO:0000256" key="8">
    <source>
        <dbReference type="SAM" id="MobiDB-lite"/>
    </source>
</evidence>
<keyword evidence="11" id="KW-1185">Reference proteome</keyword>
<keyword evidence="2" id="KW-0479">Metal-binding</keyword>
<feature type="compositionally biased region" description="Low complexity" evidence="8">
    <location>
        <begin position="409"/>
        <end position="422"/>
    </location>
</feature>
<dbReference type="PROSITE" id="PS00028">
    <property type="entry name" value="ZINC_FINGER_C2H2_1"/>
    <property type="match status" value="4"/>
</dbReference>
<reference evidence="10" key="1">
    <citation type="submission" date="2020-10" db="EMBL/GenBank/DDBJ databases">
        <authorList>
            <person name="Kikuchi T."/>
        </authorList>
    </citation>
    <scope>NUCLEOTIDE SEQUENCE</scope>
    <source>
        <strain evidence="10">NKZ352</strain>
    </source>
</reference>
<feature type="compositionally biased region" description="Low complexity" evidence="8">
    <location>
        <begin position="369"/>
        <end position="401"/>
    </location>
</feature>
<dbReference type="GO" id="GO:0000978">
    <property type="term" value="F:RNA polymerase II cis-regulatory region sequence-specific DNA binding"/>
    <property type="evidence" value="ECO:0007669"/>
    <property type="project" value="TreeGrafter"/>
</dbReference>
<keyword evidence="3" id="KW-0677">Repeat</keyword>
<feature type="region of interest" description="Disordered" evidence="8">
    <location>
        <begin position="30"/>
        <end position="54"/>
    </location>
</feature>
<keyword evidence="6" id="KW-0539">Nucleus</keyword>
<evidence type="ECO:0000256" key="2">
    <source>
        <dbReference type="ARBA" id="ARBA00022723"/>
    </source>
</evidence>
<organism evidence="10 11">
    <name type="scientific">Caenorhabditis auriculariae</name>
    <dbReference type="NCBI Taxonomy" id="2777116"/>
    <lineage>
        <taxon>Eukaryota</taxon>
        <taxon>Metazoa</taxon>
        <taxon>Ecdysozoa</taxon>
        <taxon>Nematoda</taxon>
        <taxon>Chromadorea</taxon>
        <taxon>Rhabditida</taxon>
        <taxon>Rhabditina</taxon>
        <taxon>Rhabditomorpha</taxon>
        <taxon>Rhabditoidea</taxon>
        <taxon>Rhabditidae</taxon>
        <taxon>Peloderinae</taxon>
        <taxon>Caenorhabditis</taxon>
    </lineage>
</organism>
<dbReference type="OrthoDB" id="9368434at2759"/>
<feature type="region of interest" description="Disordered" evidence="8">
    <location>
        <begin position="1"/>
        <end position="20"/>
    </location>
</feature>
<dbReference type="GO" id="GO:0000981">
    <property type="term" value="F:DNA-binding transcription factor activity, RNA polymerase II-specific"/>
    <property type="evidence" value="ECO:0007669"/>
    <property type="project" value="TreeGrafter"/>
</dbReference>
<dbReference type="GO" id="GO:0005634">
    <property type="term" value="C:nucleus"/>
    <property type="evidence" value="ECO:0007669"/>
    <property type="project" value="UniProtKB-SubCell"/>
</dbReference>
<comment type="subcellular location">
    <subcellularLocation>
        <location evidence="1">Nucleus</location>
    </subcellularLocation>
</comment>
<feature type="domain" description="C2H2-type" evidence="9">
    <location>
        <begin position="250"/>
        <end position="277"/>
    </location>
</feature>
<evidence type="ECO:0000256" key="7">
    <source>
        <dbReference type="PROSITE-ProRule" id="PRU00042"/>
    </source>
</evidence>
<feature type="domain" description="C2H2-type" evidence="9">
    <location>
        <begin position="514"/>
        <end position="541"/>
    </location>
</feature>
<dbReference type="SMART" id="SM00355">
    <property type="entry name" value="ZnF_C2H2"/>
    <property type="match status" value="4"/>
</dbReference>
<dbReference type="InterPro" id="IPR050527">
    <property type="entry name" value="Snail/Krueppel_Znf"/>
</dbReference>
<dbReference type="FunFam" id="3.30.160.60:FF:000446">
    <property type="entry name" value="Zinc finger protein"/>
    <property type="match status" value="1"/>
</dbReference>
<accession>A0A8S1HVN5</accession>
<feature type="domain" description="C2H2-type" evidence="9">
    <location>
        <begin position="278"/>
        <end position="300"/>
    </location>
</feature>
<keyword evidence="4 7" id="KW-0863">Zinc-finger</keyword>
<evidence type="ECO:0000256" key="1">
    <source>
        <dbReference type="ARBA" id="ARBA00004123"/>
    </source>
</evidence>
<sequence>MINQRLHNNTKIPQVEPQWNMRRSNFGLPSVASPSLRRPSSHWPDGADGRSHRASLLGGAPAAERSFPGSSHGSGSLLVLSKPTHSDCRSDFTFVMSIDGEFLHSVEVKTDDVHGNSLNAVVPILPAKLIGIIDKTAPNDPNALLILNLIKEAEDGEEPNISVRQVETKTYLQTCRHIRVGERLLLQRWSEEEDEDEDEEVDIDNDKEDRICSSASCATSPGVGEEAAVDGKEVGELEPGQLVPEGSQAHRCPVCPKSFSSASGLKQHSHIHCSLKPFRCHVCSKSYTQFSNLCRHRRVHLEGWHIDSSARWPPCASLCSRRAGQPFQGLMPPYWPHFMQVVAQLPQFSFGMLGADPYKLMTSCMSPDGESSSGRASGGSPSDVKGSSSSPPAPELSPLDLTTSKPRLTSSATASSTTTTTSDAETLDRKSDAESVDSGNEDDDDSAEEKSEPTSTASSQPLPPSLPHMNPFNSSAFLSMLGRPFPYPGAPNPFGMAATSAASMSTIKSPKDRYTCKFCQKVFPRSANLTRHLRTHTGEQPYKCQYCERSFSISSNLQRHVRNIHNKPNVQHTRVLQHQQRLALPGAAVPMSAMRSLLRTADEP</sequence>